<evidence type="ECO:0000259" key="1">
    <source>
        <dbReference type="Pfam" id="PF01243"/>
    </source>
</evidence>
<evidence type="ECO:0000313" key="2">
    <source>
        <dbReference type="EMBL" id="KIT17669.1"/>
    </source>
</evidence>
<dbReference type="OrthoDB" id="9814594at2"/>
<feature type="domain" description="Pyridoxamine 5'-phosphate oxidase N-terminal" evidence="1">
    <location>
        <begin position="15"/>
        <end position="131"/>
    </location>
</feature>
<dbReference type="EMBL" id="JYFE01000016">
    <property type="protein sequence ID" value="KIT17669.1"/>
    <property type="molecule type" value="Genomic_DNA"/>
</dbReference>
<dbReference type="PATRIC" id="fig|935700.4.peg.592"/>
<name>A0A0D1EJ64_9RHOB</name>
<comment type="caution">
    <text evidence="2">The sequence shown here is derived from an EMBL/GenBank/DDBJ whole genome shotgun (WGS) entry which is preliminary data.</text>
</comment>
<dbReference type="SUPFAM" id="SSF50475">
    <property type="entry name" value="FMN-binding split barrel"/>
    <property type="match status" value="1"/>
</dbReference>
<dbReference type="RefSeq" id="WP_043917474.1">
    <property type="nucleotide sequence ID" value="NZ_FZPF01000002.1"/>
</dbReference>
<dbReference type="Proteomes" id="UP000032232">
    <property type="component" value="Unassembled WGS sequence"/>
</dbReference>
<dbReference type="Gene3D" id="2.30.110.10">
    <property type="entry name" value="Electron Transport, Fmn-binding Protein, Chain A"/>
    <property type="match status" value="1"/>
</dbReference>
<accession>A0A0D1EJ64</accession>
<proteinExistence type="predicted"/>
<dbReference type="InterPro" id="IPR012349">
    <property type="entry name" value="Split_barrel_FMN-bd"/>
</dbReference>
<dbReference type="InterPro" id="IPR011576">
    <property type="entry name" value="Pyridox_Oxase_N"/>
</dbReference>
<dbReference type="PIRSF" id="PIRSF004633">
    <property type="entry name" value="UCP_PLP_oxd"/>
    <property type="match status" value="1"/>
</dbReference>
<dbReference type="AlphaFoldDB" id="A0A0D1EJ64"/>
<evidence type="ECO:0000313" key="3">
    <source>
        <dbReference type="Proteomes" id="UP000032232"/>
    </source>
</evidence>
<dbReference type="InterPro" id="IPR014419">
    <property type="entry name" value="HutZ"/>
</dbReference>
<dbReference type="STRING" id="935700.jaqu_05600"/>
<sequence>MDPYRLVDADALSLAATLRASQSCALGTLTDGAPVVSRAACLWVAGVGLTLLVSSLSDHAKSLRADPRCSALLGDPGTKGDPLTHPRLTVRGRAAVCAKDELRTEWLKQRPKTKLYFDFADFAVWRIEVDDALLNGGFGKAYRLSPEDLERA</sequence>
<protein>
    <recommendedName>
        <fullName evidence="1">Pyridoxamine 5'-phosphate oxidase N-terminal domain-containing protein</fullName>
    </recommendedName>
</protein>
<dbReference type="Pfam" id="PF01243">
    <property type="entry name" value="PNPOx_N"/>
    <property type="match status" value="1"/>
</dbReference>
<organism evidence="2 3">
    <name type="scientific">Jannaschia aquimarina</name>
    <dbReference type="NCBI Taxonomy" id="935700"/>
    <lineage>
        <taxon>Bacteria</taxon>
        <taxon>Pseudomonadati</taxon>
        <taxon>Pseudomonadota</taxon>
        <taxon>Alphaproteobacteria</taxon>
        <taxon>Rhodobacterales</taxon>
        <taxon>Roseobacteraceae</taxon>
        <taxon>Jannaschia</taxon>
    </lineage>
</organism>
<keyword evidence="3" id="KW-1185">Reference proteome</keyword>
<gene>
    <name evidence="2" type="ORF">jaqu_05600</name>
</gene>
<reference evidence="2 3" key="1">
    <citation type="submission" date="2015-02" db="EMBL/GenBank/DDBJ databases">
        <title>Genome Sequence of Jannaschia aquimarina DSM28248, a member of the Roseobacter clade.</title>
        <authorList>
            <person name="Voget S."/>
            <person name="Daniel R."/>
        </authorList>
    </citation>
    <scope>NUCLEOTIDE SEQUENCE [LARGE SCALE GENOMIC DNA]</scope>
    <source>
        <strain evidence="2 3">GSW-M26</strain>
    </source>
</reference>